<dbReference type="Gene3D" id="2.60.120.560">
    <property type="entry name" value="Exo-inulinase, domain 1"/>
    <property type="match status" value="1"/>
</dbReference>
<name>A0A923PN93_9BACT</name>
<dbReference type="Pfam" id="PF00251">
    <property type="entry name" value="Glyco_hydro_32N"/>
    <property type="match status" value="1"/>
</dbReference>
<evidence type="ECO:0000259" key="8">
    <source>
        <dbReference type="Pfam" id="PF08244"/>
    </source>
</evidence>
<gene>
    <name evidence="9" type="ORF">H9S92_05670</name>
</gene>
<keyword evidence="10" id="KW-1185">Reference proteome</keyword>
<dbReference type="PROSITE" id="PS00609">
    <property type="entry name" value="GLYCOSYL_HYDROL_F32"/>
    <property type="match status" value="1"/>
</dbReference>
<feature type="chain" id="PRO_5037380159" evidence="6">
    <location>
        <begin position="23"/>
        <end position="553"/>
    </location>
</feature>
<keyword evidence="6" id="KW-0732">Signal</keyword>
<evidence type="ECO:0000256" key="6">
    <source>
        <dbReference type="SAM" id="SignalP"/>
    </source>
</evidence>
<evidence type="ECO:0000313" key="10">
    <source>
        <dbReference type="Proteomes" id="UP000650081"/>
    </source>
</evidence>
<feature type="domain" description="Glycosyl hydrolase family 32 C-terminal" evidence="8">
    <location>
        <begin position="408"/>
        <end position="534"/>
    </location>
</feature>
<dbReference type="Proteomes" id="UP000650081">
    <property type="component" value="Unassembled WGS sequence"/>
</dbReference>
<dbReference type="EMBL" id="JACSIT010000069">
    <property type="protein sequence ID" value="MBC6993637.1"/>
    <property type="molecule type" value="Genomic_DNA"/>
</dbReference>
<comment type="caution">
    <text evidence="9">The sequence shown here is derived from an EMBL/GenBank/DDBJ whole genome shotgun (WGS) entry which is preliminary data.</text>
</comment>
<dbReference type="InterPro" id="IPR018053">
    <property type="entry name" value="Glyco_hydro_32_AS"/>
</dbReference>
<feature type="signal peptide" evidence="6">
    <location>
        <begin position="1"/>
        <end position="22"/>
    </location>
</feature>
<comment type="similarity">
    <text evidence="1 4">Belongs to the glycosyl hydrolase 32 family.</text>
</comment>
<dbReference type="Pfam" id="PF08244">
    <property type="entry name" value="Glyco_hydro_32C"/>
    <property type="match status" value="1"/>
</dbReference>
<dbReference type="GO" id="GO:0005737">
    <property type="term" value="C:cytoplasm"/>
    <property type="evidence" value="ECO:0007669"/>
    <property type="project" value="TreeGrafter"/>
</dbReference>
<dbReference type="Gene3D" id="2.115.10.20">
    <property type="entry name" value="Glycosyl hydrolase domain, family 43"/>
    <property type="match status" value="1"/>
</dbReference>
<dbReference type="InterPro" id="IPR013320">
    <property type="entry name" value="ConA-like_dom_sf"/>
</dbReference>
<reference evidence="9" key="1">
    <citation type="submission" date="2020-08" db="EMBL/GenBank/DDBJ databases">
        <title>Lewinella bacteria from marine environments.</title>
        <authorList>
            <person name="Zhong Y."/>
        </authorList>
    </citation>
    <scope>NUCLEOTIDE SEQUENCE</scope>
    <source>
        <strain evidence="9">KCTC 42187</strain>
    </source>
</reference>
<dbReference type="InterPro" id="IPR013189">
    <property type="entry name" value="Glyco_hydro_32_C"/>
</dbReference>
<evidence type="ECO:0000256" key="2">
    <source>
        <dbReference type="ARBA" id="ARBA00022801"/>
    </source>
</evidence>
<evidence type="ECO:0000256" key="3">
    <source>
        <dbReference type="ARBA" id="ARBA00023295"/>
    </source>
</evidence>
<dbReference type="PROSITE" id="PS51257">
    <property type="entry name" value="PROKAR_LIPOPROTEIN"/>
    <property type="match status" value="1"/>
</dbReference>
<dbReference type="GO" id="GO:0004575">
    <property type="term" value="F:sucrose alpha-glucosidase activity"/>
    <property type="evidence" value="ECO:0007669"/>
    <property type="project" value="TreeGrafter"/>
</dbReference>
<evidence type="ECO:0000256" key="5">
    <source>
        <dbReference type="SAM" id="MobiDB-lite"/>
    </source>
</evidence>
<dbReference type="PANTHER" id="PTHR42800:SF1">
    <property type="entry name" value="EXOINULINASE INUD (AFU_ORTHOLOGUE AFUA_5G00480)"/>
    <property type="match status" value="1"/>
</dbReference>
<dbReference type="RefSeq" id="WP_187465747.1">
    <property type="nucleotide sequence ID" value="NZ_JACSIT010000069.1"/>
</dbReference>
<feature type="domain" description="Glycosyl hydrolase family 32 N-terminal" evidence="7">
    <location>
        <begin position="57"/>
        <end position="379"/>
    </location>
</feature>
<dbReference type="GO" id="GO:0005987">
    <property type="term" value="P:sucrose catabolic process"/>
    <property type="evidence" value="ECO:0007669"/>
    <property type="project" value="TreeGrafter"/>
</dbReference>
<keyword evidence="3 4" id="KW-0326">Glycosidase</keyword>
<dbReference type="SMART" id="SM00640">
    <property type="entry name" value="Glyco_32"/>
    <property type="match status" value="1"/>
</dbReference>
<dbReference type="PANTHER" id="PTHR42800">
    <property type="entry name" value="EXOINULINASE INUD (AFU_ORTHOLOGUE AFUA_5G00480)"/>
    <property type="match status" value="1"/>
</dbReference>
<organism evidence="9 10">
    <name type="scientific">Neolewinella lacunae</name>
    <dbReference type="NCBI Taxonomy" id="1517758"/>
    <lineage>
        <taxon>Bacteria</taxon>
        <taxon>Pseudomonadati</taxon>
        <taxon>Bacteroidota</taxon>
        <taxon>Saprospiria</taxon>
        <taxon>Saprospirales</taxon>
        <taxon>Lewinellaceae</taxon>
        <taxon>Neolewinella</taxon>
    </lineage>
</organism>
<dbReference type="SUPFAM" id="SSF49899">
    <property type="entry name" value="Concanavalin A-like lectins/glucanases"/>
    <property type="match status" value="1"/>
</dbReference>
<evidence type="ECO:0000313" key="9">
    <source>
        <dbReference type="EMBL" id="MBC6993637.1"/>
    </source>
</evidence>
<protein>
    <submittedName>
        <fullName evidence="9">Glycoside hydrolase family 32 protein</fullName>
    </submittedName>
</protein>
<keyword evidence="2 4" id="KW-0378">Hydrolase</keyword>
<dbReference type="SUPFAM" id="SSF75005">
    <property type="entry name" value="Arabinanase/levansucrase/invertase"/>
    <property type="match status" value="1"/>
</dbReference>
<feature type="region of interest" description="Disordered" evidence="5">
    <location>
        <begin position="24"/>
        <end position="44"/>
    </location>
</feature>
<accession>A0A923PN93</accession>
<evidence type="ECO:0000256" key="1">
    <source>
        <dbReference type="ARBA" id="ARBA00009902"/>
    </source>
</evidence>
<feature type="compositionally biased region" description="Low complexity" evidence="5">
    <location>
        <begin position="25"/>
        <end position="44"/>
    </location>
</feature>
<dbReference type="InterPro" id="IPR023296">
    <property type="entry name" value="Glyco_hydro_beta-prop_sf"/>
</dbReference>
<dbReference type="InterPro" id="IPR013148">
    <property type="entry name" value="Glyco_hydro_32_N"/>
</dbReference>
<dbReference type="InterPro" id="IPR001362">
    <property type="entry name" value="Glyco_hydro_32"/>
</dbReference>
<evidence type="ECO:0000259" key="7">
    <source>
        <dbReference type="Pfam" id="PF00251"/>
    </source>
</evidence>
<proteinExistence type="inferred from homology"/>
<sequence>MFKSALFFAAVVFLLGCGGAPGGESTSTADQASTAPAAAPANEKSAAPDAHYRPAYHFTPPAGWMNDPNGMVYFEGEYHLFYQHFPDGNTWGPMHWGHAVSSDLVTWEHLPIALAPDEKGYIFSGSAVVDRGNTSGFGQGGRPPLVAMFTYHDMAAEKAGKQDFQSQAIAYSNDRGRTWTKYAGNPVIPNQGVRDFRDPKVFWDAAHRQWTMVLAAQDRVQFFSSPDLKNWTYRSDFGASAPNHAGVWECPELFPLKISESGETAWVLLVSINPGGANGGSGTFYFVGDWDGSTFRPRKEAIPTPQDTVQWVDYGRDNYAGVTFSDVPATDGRRIFMGWMSNWDYANEVPTTTWRSAMTLPRELTLHDTDFGTRLHQQPARELLKLRGQRIPLEMPRIGDGTTTIDLSQLPAAGVFELDLTIDLVDSDAEELYLTLSDATGEQFYRVGYSRRSGVDNAFFTDRRQAGQTDFRPSFAPGLTVAPRWSNEGNLRIHAFFDRTSAEVFFDGGDPVLTDIFFPTEPFTQLTLESYGSAGEGMQEGWSLVEGSIWALE</sequence>
<dbReference type="AlphaFoldDB" id="A0A923PN93"/>
<evidence type="ECO:0000256" key="4">
    <source>
        <dbReference type="RuleBase" id="RU362110"/>
    </source>
</evidence>
<dbReference type="CDD" id="cd18622">
    <property type="entry name" value="GH32_Inu-like"/>
    <property type="match status" value="1"/>
</dbReference>